<dbReference type="OrthoDB" id="5395144at2"/>
<proteinExistence type="predicted"/>
<sequence>MKNSNSDRATSEALDEASFQIADLEDEIRADRLLGELLRDFLQHRIARHDDDAETAGSLARGADYFLREFIIGDRRENIYRIPAERIRQFAGHWYIVRNLEPNPVELGDILDGVAAFYTWFESDNRCSSQLSGAIARACGDRDYYRERIDSFWDIEGDGYSHWVAACPLPTD</sequence>
<name>A0A2K2HD21_9BACT</name>
<dbReference type="AlphaFoldDB" id="A0A2K2HD21"/>
<comment type="caution">
    <text evidence="1">The sequence shown here is derived from an EMBL/GenBank/DDBJ whole genome shotgun (WGS) entry which is preliminary data.</text>
</comment>
<dbReference type="Proteomes" id="UP000236340">
    <property type="component" value="Unassembled WGS sequence"/>
</dbReference>
<evidence type="ECO:0000313" key="1">
    <source>
        <dbReference type="EMBL" id="PNU21205.1"/>
    </source>
</evidence>
<evidence type="ECO:0000313" key="2">
    <source>
        <dbReference type="Proteomes" id="UP000236340"/>
    </source>
</evidence>
<organism evidence="1 2">
    <name type="scientific">Geothermobacter hydrogeniphilus</name>
    <dbReference type="NCBI Taxonomy" id="1969733"/>
    <lineage>
        <taxon>Bacteria</taxon>
        <taxon>Pseudomonadati</taxon>
        <taxon>Thermodesulfobacteriota</taxon>
        <taxon>Desulfuromonadia</taxon>
        <taxon>Desulfuromonadales</taxon>
        <taxon>Geothermobacteraceae</taxon>
        <taxon>Geothermobacter</taxon>
    </lineage>
</organism>
<accession>A0A2K2HD21</accession>
<gene>
    <name evidence="1" type="ORF">C2E25_03990</name>
</gene>
<protein>
    <submittedName>
        <fullName evidence="1">Uncharacterized protein</fullName>
    </submittedName>
</protein>
<dbReference type="RefSeq" id="WP_103114497.1">
    <property type="nucleotide sequence ID" value="NZ_PPFX01000005.1"/>
</dbReference>
<dbReference type="EMBL" id="PPFX01000005">
    <property type="protein sequence ID" value="PNU21205.1"/>
    <property type="molecule type" value="Genomic_DNA"/>
</dbReference>
<reference evidence="1 2" key="1">
    <citation type="journal article" date="2018" name="Genome Announc.">
        <title>Genome Sequence of Geothermobacter sp. HR-1 Iron Reducer from the Loihi Seamount.</title>
        <authorList>
            <person name="Smith H."/>
            <person name="Abuyen K."/>
            <person name="Tremblay J."/>
            <person name="Savalia P."/>
            <person name="Perez-Rodriguez I."/>
            <person name="Emerson D."/>
            <person name="Tully B."/>
            <person name="Amend J."/>
        </authorList>
    </citation>
    <scope>NUCLEOTIDE SEQUENCE [LARGE SCALE GENOMIC DNA]</scope>
    <source>
        <strain evidence="1 2">HR-1</strain>
    </source>
</reference>